<feature type="domain" description="Reverse transcriptase/retrotransposon-derived protein RNase H-like" evidence="2">
    <location>
        <begin position="47"/>
        <end position="112"/>
    </location>
</feature>
<accession>A0A0N5CHI9</accession>
<reference evidence="4" key="1">
    <citation type="submission" date="2017-02" db="UniProtKB">
        <authorList>
            <consortium name="WormBaseParasite"/>
        </authorList>
    </citation>
    <scope>IDENTIFICATION</scope>
</reference>
<dbReference type="InterPro" id="IPR051320">
    <property type="entry name" value="Viral_Replic_Matur_Polypro"/>
</dbReference>
<feature type="compositionally biased region" description="Acidic residues" evidence="1">
    <location>
        <begin position="246"/>
        <end position="257"/>
    </location>
</feature>
<protein>
    <submittedName>
        <fullName evidence="4">RT_RNaseH_2 domain-containing protein</fullName>
    </submittedName>
</protein>
<evidence type="ECO:0000256" key="1">
    <source>
        <dbReference type="SAM" id="MobiDB-lite"/>
    </source>
</evidence>
<dbReference type="InterPro" id="IPR043128">
    <property type="entry name" value="Rev_trsase/Diguanyl_cyclase"/>
</dbReference>
<dbReference type="PANTHER" id="PTHR33064:SF37">
    <property type="entry name" value="RIBONUCLEASE H"/>
    <property type="match status" value="1"/>
</dbReference>
<dbReference type="AlphaFoldDB" id="A0A0N5CHI9"/>
<dbReference type="Gene3D" id="3.30.70.270">
    <property type="match status" value="1"/>
</dbReference>
<dbReference type="InterPro" id="IPR043502">
    <property type="entry name" value="DNA/RNA_pol_sf"/>
</dbReference>
<sequence length="295" mass="33100">MIVASCQTLLSLKHGAVSWFRDNIPGLAKATRPLCQVMNIKKEFTVTQEMIDAFEDTKRAVADACLNYHARDDREFTLVSDASNGALAAALLQESDVGGYHPVAFFSRSIPLRKKYEFDIKVDDVIHDDEIKDVDEKIERMCLSAFELEIKSISAALEHFRYIIGNQPVVIRTDHKPIVSALKNSNHKWLWKHISHIMQFNTPVEFIPGIRSQLADAISRAKIRSLEVIPSKDDDDFGQKLFSSIESDDDVPEETSPDEGSGLDSISDSDTDTTIDSNIMLNKVMVSKVKEIVMV</sequence>
<keyword evidence="3" id="KW-1185">Reference proteome</keyword>
<evidence type="ECO:0000313" key="4">
    <source>
        <dbReference type="WBParaSite" id="SPAL_0001730400.1"/>
    </source>
</evidence>
<evidence type="ECO:0000313" key="3">
    <source>
        <dbReference type="Proteomes" id="UP000046392"/>
    </source>
</evidence>
<name>A0A0N5CHI9_STREA</name>
<dbReference type="Proteomes" id="UP000046392">
    <property type="component" value="Unplaced"/>
</dbReference>
<dbReference type="Pfam" id="PF17919">
    <property type="entry name" value="RT_RNaseH_2"/>
    <property type="match status" value="1"/>
</dbReference>
<dbReference type="STRING" id="174720.A0A0N5CHI9"/>
<dbReference type="WBParaSite" id="SPAL_0001730400.1">
    <property type="protein sequence ID" value="SPAL_0001730400.1"/>
    <property type="gene ID" value="SPAL_0001730400"/>
</dbReference>
<dbReference type="PANTHER" id="PTHR33064">
    <property type="entry name" value="POL PROTEIN"/>
    <property type="match status" value="1"/>
</dbReference>
<feature type="region of interest" description="Disordered" evidence="1">
    <location>
        <begin position="246"/>
        <end position="271"/>
    </location>
</feature>
<organism evidence="3 4">
    <name type="scientific">Strongyloides papillosus</name>
    <name type="common">Intestinal threadworm</name>
    <dbReference type="NCBI Taxonomy" id="174720"/>
    <lineage>
        <taxon>Eukaryota</taxon>
        <taxon>Metazoa</taxon>
        <taxon>Ecdysozoa</taxon>
        <taxon>Nematoda</taxon>
        <taxon>Chromadorea</taxon>
        <taxon>Rhabditida</taxon>
        <taxon>Tylenchina</taxon>
        <taxon>Panagrolaimomorpha</taxon>
        <taxon>Strongyloidoidea</taxon>
        <taxon>Strongyloididae</taxon>
        <taxon>Strongyloides</taxon>
    </lineage>
</organism>
<dbReference type="SUPFAM" id="SSF56672">
    <property type="entry name" value="DNA/RNA polymerases"/>
    <property type="match status" value="1"/>
</dbReference>
<proteinExistence type="predicted"/>
<dbReference type="InterPro" id="IPR041577">
    <property type="entry name" value="RT_RNaseH_2"/>
</dbReference>
<evidence type="ECO:0000259" key="2">
    <source>
        <dbReference type="Pfam" id="PF17919"/>
    </source>
</evidence>